<feature type="transmembrane region" description="Helical" evidence="7">
    <location>
        <begin position="62"/>
        <end position="85"/>
    </location>
</feature>
<name>A0A4S8N3X4_9ACTN</name>
<reference evidence="9 10" key="1">
    <citation type="journal article" date="2009" name="Int. J. Syst. Evol. Microbiol.">
        <title>Nocardioides caeni sp. nov., isolated from wastewater.</title>
        <authorList>
            <person name="Yoon J.H."/>
            <person name="Kang S.J."/>
            <person name="Park S."/>
            <person name="Kim W."/>
            <person name="Oh T.K."/>
        </authorList>
    </citation>
    <scope>NUCLEOTIDE SEQUENCE [LARGE SCALE GENOMIC DNA]</scope>
    <source>
        <strain evidence="9 10">DSM 23134</strain>
    </source>
</reference>
<dbReference type="InterPro" id="IPR052027">
    <property type="entry name" value="PspC"/>
</dbReference>
<dbReference type="RefSeq" id="WP_136563426.1">
    <property type="nucleotide sequence ID" value="NZ_BAABLS010000004.1"/>
</dbReference>
<feature type="region of interest" description="Disordered" evidence="6">
    <location>
        <begin position="1"/>
        <end position="39"/>
    </location>
</feature>
<feature type="compositionally biased region" description="Low complexity" evidence="6">
    <location>
        <begin position="1"/>
        <end position="14"/>
    </location>
</feature>
<evidence type="ECO:0000256" key="7">
    <source>
        <dbReference type="SAM" id="Phobius"/>
    </source>
</evidence>
<dbReference type="GO" id="GO:0005886">
    <property type="term" value="C:plasma membrane"/>
    <property type="evidence" value="ECO:0007669"/>
    <property type="project" value="UniProtKB-SubCell"/>
</dbReference>
<dbReference type="PANTHER" id="PTHR33885">
    <property type="entry name" value="PHAGE SHOCK PROTEIN C"/>
    <property type="match status" value="1"/>
</dbReference>
<feature type="region of interest" description="Disordered" evidence="6">
    <location>
        <begin position="152"/>
        <end position="201"/>
    </location>
</feature>
<evidence type="ECO:0000259" key="8">
    <source>
        <dbReference type="Pfam" id="PF04024"/>
    </source>
</evidence>
<keyword evidence="4 7" id="KW-1133">Transmembrane helix</keyword>
<keyword evidence="5 7" id="KW-0472">Membrane</keyword>
<dbReference type="Pfam" id="PF04024">
    <property type="entry name" value="PspC"/>
    <property type="match status" value="1"/>
</dbReference>
<evidence type="ECO:0000256" key="5">
    <source>
        <dbReference type="ARBA" id="ARBA00023136"/>
    </source>
</evidence>
<sequence>MSTPTDTGPDPGHPTGHHGPRVTREEARDLSRLRRSRTDRKVSGVAGGVAQHLDIDPLLVRVAFVVLTFFGGGGLVLYGAAWLLVPEEETEDTVIRVDDNIRTAVLVIAGIIAAASLVGDSVGGFGFPWPLLVVAAVLLVVFGSKEAMKPGGPTHPWLGGPPRTGPAGDVPADGSSGSSGAGGGATYDGYEPGPPPAPRPERRPKAPLLFWWTMALAALLCGVLATLSLAGWDIPEAAYPATVMATCGVMLLVGAFYGRAGGLILVGLLAGALTVAGGVAGDLSDFSVGEVHQTPRTADDVRDESLGVGDMRIDLTRVVDLDELDGRTLELDLRVGSLEVIVPDDGLTVEVDAELQGVGEIKLFGDKADRTDAARHHAGPDAPVLRIDIDGFVGEFVVHTEEDAA</sequence>
<feature type="transmembrane region" description="Helical" evidence="7">
    <location>
        <begin position="125"/>
        <end position="143"/>
    </location>
</feature>
<evidence type="ECO:0000313" key="10">
    <source>
        <dbReference type="Proteomes" id="UP000307087"/>
    </source>
</evidence>
<proteinExistence type="predicted"/>
<dbReference type="PANTHER" id="PTHR33885:SF3">
    <property type="entry name" value="PHAGE SHOCK PROTEIN C"/>
    <property type="match status" value="1"/>
</dbReference>
<feature type="transmembrane region" description="Helical" evidence="7">
    <location>
        <begin position="209"/>
        <end position="231"/>
    </location>
</feature>
<evidence type="ECO:0000256" key="2">
    <source>
        <dbReference type="ARBA" id="ARBA00022475"/>
    </source>
</evidence>
<feature type="compositionally biased region" description="Gly residues" evidence="6">
    <location>
        <begin position="177"/>
        <end position="186"/>
    </location>
</feature>
<protein>
    <submittedName>
        <fullName evidence="9">PspC domain-containing protein</fullName>
    </submittedName>
</protein>
<gene>
    <name evidence="9" type="ORF">E9934_13505</name>
</gene>
<evidence type="ECO:0000256" key="4">
    <source>
        <dbReference type="ARBA" id="ARBA00022989"/>
    </source>
</evidence>
<dbReference type="Proteomes" id="UP000307087">
    <property type="component" value="Unassembled WGS sequence"/>
</dbReference>
<accession>A0A4S8N3X4</accession>
<feature type="transmembrane region" description="Helical" evidence="7">
    <location>
        <begin position="237"/>
        <end position="256"/>
    </location>
</feature>
<comment type="subcellular location">
    <subcellularLocation>
        <location evidence="1">Cell membrane</location>
        <topology evidence="1">Single-pass membrane protein</topology>
    </subcellularLocation>
</comment>
<dbReference type="OrthoDB" id="7359894at2"/>
<feature type="domain" description="Phage shock protein PspC N-terminal" evidence="8">
    <location>
        <begin position="32"/>
        <end position="88"/>
    </location>
</feature>
<keyword evidence="3 7" id="KW-0812">Transmembrane</keyword>
<keyword evidence="2" id="KW-1003">Cell membrane</keyword>
<evidence type="ECO:0000256" key="6">
    <source>
        <dbReference type="SAM" id="MobiDB-lite"/>
    </source>
</evidence>
<evidence type="ECO:0000256" key="1">
    <source>
        <dbReference type="ARBA" id="ARBA00004162"/>
    </source>
</evidence>
<keyword evidence="10" id="KW-1185">Reference proteome</keyword>
<feature type="transmembrane region" description="Helical" evidence="7">
    <location>
        <begin position="263"/>
        <end position="281"/>
    </location>
</feature>
<dbReference type="AlphaFoldDB" id="A0A4S8N3X4"/>
<organism evidence="9 10">
    <name type="scientific">Nocardioides caeni</name>
    <dbReference type="NCBI Taxonomy" id="574700"/>
    <lineage>
        <taxon>Bacteria</taxon>
        <taxon>Bacillati</taxon>
        <taxon>Actinomycetota</taxon>
        <taxon>Actinomycetes</taxon>
        <taxon>Propionibacteriales</taxon>
        <taxon>Nocardioidaceae</taxon>
        <taxon>Nocardioides</taxon>
    </lineage>
</organism>
<comment type="caution">
    <text evidence="9">The sequence shown here is derived from an EMBL/GenBank/DDBJ whole genome shotgun (WGS) entry which is preliminary data.</text>
</comment>
<dbReference type="InterPro" id="IPR007168">
    <property type="entry name" value="Phageshock_PspC_N"/>
</dbReference>
<feature type="transmembrane region" description="Helical" evidence="7">
    <location>
        <begin position="101"/>
        <end position="119"/>
    </location>
</feature>
<evidence type="ECO:0000313" key="9">
    <source>
        <dbReference type="EMBL" id="THV10750.1"/>
    </source>
</evidence>
<dbReference type="EMBL" id="STGW01000009">
    <property type="protein sequence ID" value="THV10750.1"/>
    <property type="molecule type" value="Genomic_DNA"/>
</dbReference>
<feature type="compositionally biased region" description="Basic and acidic residues" evidence="6">
    <location>
        <begin position="22"/>
        <end position="32"/>
    </location>
</feature>
<evidence type="ECO:0000256" key="3">
    <source>
        <dbReference type="ARBA" id="ARBA00022692"/>
    </source>
</evidence>